<evidence type="ECO:0000313" key="2">
    <source>
        <dbReference type="EMBL" id="MBB6082234.1"/>
    </source>
</evidence>
<sequence length="102" mass="11736">MIDRCIIPIMGRMRAQYVKRPDVAALMEKLAYKQAEANNAFGVLRKMFNLAEVWGYRPDGTNPCRHVPMYPPGKETRLIVDDELVRIFRQLETLEAEGRPGT</sequence>
<accession>A0A7W9WMC4</accession>
<proteinExistence type="predicted"/>
<dbReference type="InterPro" id="IPR010998">
    <property type="entry name" value="Integrase_recombinase_N"/>
</dbReference>
<dbReference type="Gene3D" id="1.10.150.130">
    <property type="match status" value="1"/>
</dbReference>
<comment type="caution">
    <text evidence="2">The sequence shown here is derived from an EMBL/GenBank/DDBJ whole genome shotgun (WGS) entry which is preliminary data.</text>
</comment>
<evidence type="ECO:0008006" key="4">
    <source>
        <dbReference type="Google" id="ProtNLM"/>
    </source>
</evidence>
<evidence type="ECO:0000256" key="1">
    <source>
        <dbReference type="ARBA" id="ARBA00023125"/>
    </source>
</evidence>
<reference evidence="2 3" key="1">
    <citation type="submission" date="2020-08" db="EMBL/GenBank/DDBJ databases">
        <title>Genomic Encyclopedia of Type Strains, Phase IV (KMG-IV): sequencing the most valuable type-strain genomes for metagenomic binning, comparative biology and taxonomic classification.</title>
        <authorList>
            <person name="Goeker M."/>
        </authorList>
    </citation>
    <scope>NUCLEOTIDE SEQUENCE [LARGE SCALE GENOMIC DNA]</scope>
    <source>
        <strain evidence="2 3">DSM 12141</strain>
    </source>
</reference>
<keyword evidence="1" id="KW-0238">DNA-binding</keyword>
<dbReference type="AlphaFoldDB" id="A0A7W9WMC4"/>
<dbReference type="EMBL" id="JACHIB010000001">
    <property type="protein sequence ID" value="MBB6082234.1"/>
    <property type="molecule type" value="Genomic_DNA"/>
</dbReference>
<evidence type="ECO:0000313" key="3">
    <source>
        <dbReference type="Proteomes" id="UP000541136"/>
    </source>
</evidence>
<dbReference type="Proteomes" id="UP000541136">
    <property type="component" value="Unassembled WGS sequence"/>
</dbReference>
<protein>
    <recommendedName>
        <fullName evidence="4">Integrase</fullName>
    </recommendedName>
</protein>
<organism evidence="2 3">
    <name type="scientific">Castellaniella defragrans</name>
    <name type="common">Alcaligenes defragrans</name>
    <dbReference type="NCBI Taxonomy" id="75697"/>
    <lineage>
        <taxon>Bacteria</taxon>
        <taxon>Pseudomonadati</taxon>
        <taxon>Pseudomonadota</taxon>
        <taxon>Betaproteobacteria</taxon>
        <taxon>Burkholderiales</taxon>
        <taxon>Alcaligenaceae</taxon>
        <taxon>Castellaniella</taxon>
    </lineage>
</organism>
<dbReference type="InterPro" id="IPR011010">
    <property type="entry name" value="DNA_brk_join_enz"/>
</dbReference>
<gene>
    <name evidence="2" type="ORF">HNR28_000252</name>
</gene>
<dbReference type="GO" id="GO:0003677">
    <property type="term" value="F:DNA binding"/>
    <property type="evidence" value="ECO:0007669"/>
    <property type="project" value="UniProtKB-KW"/>
</dbReference>
<name>A0A7W9WMC4_CASDE</name>
<dbReference type="SUPFAM" id="SSF56349">
    <property type="entry name" value="DNA breaking-rejoining enzymes"/>
    <property type="match status" value="1"/>
</dbReference>